<keyword evidence="2" id="KW-1185">Reference proteome</keyword>
<dbReference type="AlphaFoldDB" id="A0A2W7IJG9"/>
<evidence type="ECO:0008006" key="3">
    <source>
        <dbReference type="Google" id="ProtNLM"/>
    </source>
</evidence>
<sequence>MSDRATEAARWLAEAWTSGNPLAALPAGMAPRDAAEGEDVAAALLDALGQPPVGLRIAPDGLVGPLTAGRLVAAGTPVALSGLRHARVTAAVAAVLAEPLGAGLPLGAEPARFSALHPALDVAASRFSGPGADPAAVTADLAGLGLVLIGRGRAVLPGTEAVALAEGRQRPRGQPVDLAARLEAAAAEARARGGLPAGAVLLVAGLSAAVVPVRGARWTAVVGALGRAGAGFV</sequence>
<proteinExistence type="predicted"/>
<accession>A0A2W7IJG9</accession>
<dbReference type="SUPFAM" id="SSF56529">
    <property type="entry name" value="FAH"/>
    <property type="match status" value="1"/>
</dbReference>
<evidence type="ECO:0000313" key="1">
    <source>
        <dbReference type="EMBL" id="PZW46843.1"/>
    </source>
</evidence>
<reference evidence="1 2" key="1">
    <citation type="submission" date="2018-06" db="EMBL/GenBank/DDBJ databases">
        <title>Genomic Encyclopedia of Archaeal and Bacterial Type Strains, Phase II (KMG-II): from individual species to whole genera.</title>
        <authorList>
            <person name="Goeker M."/>
        </authorList>
    </citation>
    <scope>NUCLEOTIDE SEQUENCE [LARGE SCALE GENOMIC DNA]</scope>
    <source>
        <strain evidence="1 2">DSM 24525</strain>
    </source>
</reference>
<dbReference type="GO" id="GO:0003824">
    <property type="term" value="F:catalytic activity"/>
    <property type="evidence" value="ECO:0007669"/>
    <property type="project" value="InterPro"/>
</dbReference>
<dbReference type="Gene3D" id="3.90.850.10">
    <property type="entry name" value="Fumarylacetoacetase-like, C-terminal domain"/>
    <property type="match status" value="1"/>
</dbReference>
<protein>
    <recommendedName>
        <fullName evidence="3">2-keto-4-pentenoate hydratase</fullName>
    </recommendedName>
</protein>
<name>A0A2W7IJG9_9PROT</name>
<dbReference type="OrthoDB" id="7275578at2"/>
<dbReference type="Proteomes" id="UP000249688">
    <property type="component" value="Unassembled WGS sequence"/>
</dbReference>
<dbReference type="EMBL" id="QKYU01000008">
    <property type="protein sequence ID" value="PZW46843.1"/>
    <property type="molecule type" value="Genomic_DNA"/>
</dbReference>
<organism evidence="1 2">
    <name type="scientific">Humitalea rosea</name>
    <dbReference type="NCBI Taxonomy" id="990373"/>
    <lineage>
        <taxon>Bacteria</taxon>
        <taxon>Pseudomonadati</taxon>
        <taxon>Pseudomonadota</taxon>
        <taxon>Alphaproteobacteria</taxon>
        <taxon>Acetobacterales</taxon>
        <taxon>Roseomonadaceae</taxon>
        <taxon>Humitalea</taxon>
    </lineage>
</organism>
<comment type="caution">
    <text evidence="1">The sequence shown here is derived from an EMBL/GenBank/DDBJ whole genome shotgun (WGS) entry which is preliminary data.</text>
</comment>
<dbReference type="RefSeq" id="WP_111397864.1">
    <property type="nucleotide sequence ID" value="NZ_QKYU01000008.1"/>
</dbReference>
<dbReference type="InterPro" id="IPR036663">
    <property type="entry name" value="Fumarylacetoacetase_C_sf"/>
</dbReference>
<evidence type="ECO:0000313" key="2">
    <source>
        <dbReference type="Proteomes" id="UP000249688"/>
    </source>
</evidence>
<gene>
    <name evidence="1" type="ORF">C8P66_108122</name>
</gene>